<protein>
    <submittedName>
        <fullName evidence="1">Alpha/beta hydrolase</fullName>
    </submittedName>
</protein>
<dbReference type="AlphaFoldDB" id="A0A6L6QFH1"/>
<sequence length="211" mass="24071">MAIQHLNQFRVLVAPGLHNSGPEHWQSRWQRLYPRFERVEQKRWSDPVLLRWADRLDEVLDQDRRPTLIVAHSFGCLTTALSLSRSSSPHVAGVLLVGPADPDKFQVSSLLPRGELPCPSIMVASTNDPWMTMEKAETWARRWGSDFVNAGALGHINADSGLGDWRFGQRLLQVLAQRASNLTTEKKNEFTPWRYRTGLRTGVQHWQPQIS</sequence>
<dbReference type="EMBL" id="WNKX01000006">
    <property type="protein sequence ID" value="MTW10969.1"/>
    <property type="molecule type" value="Genomic_DNA"/>
</dbReference>
<evidence type="ECO:0000313" key="2">
    <source>
        <dbReference type="Proteomes" id="UP000472320"/>
    </source>
</evidence>
<dbReference type="RefSeq" id="WP_155453916.1">
    <property type="nucleotide sequence ID" value="NZ_WNKX01000006.1"/>
</dbReference>
<dbReference type="GO" id="GO:0016787">
    <property type="term" value="F:hydrolase activity"/>
    <property type="evidence" value="ECO:0007669"/>
    <property type="project" value="UniProtKB-KW"/>
</dbReference>
<dbReference type="Gene3D" id="3.40.50.1820">
    <property type="entry name" value="alpha/beta hydrolase"/>
    <property type="match status" value="1"/>
</dbReference>
<dbReference type="SUPFAM" id="SSF53474">
    <property type="entry name" value="alpha/beta-Hydrolases"/>
    <property type="match status" value="1"/>
</dbReference>
<dbReference type="InterPro" id="IPR010662">
    <property type="entry name" value="RBBP9/YdeN"/>
</dbReference>
<proteinExistence type="predicted"/>
<reference evidence="1 2" key="1">
    <citation type="submission" date="2019-11" db="EMBL/GenBank/DDBJ databases">
        <title>Type strains purchased from KCTC, JCM and DSMZ.</title>
        <authorList>
            <person name="Lu H."/>
        </authorList>
    </citation>
    <scope>NUCLEOTIDE SEQUENCE [LARGE SCALE GENOMIC DNA]</scope>
    <source>
        <strain evidence="1 2">JCM 31587</strain>
    </source>
</reference>
<name>A0A6L6QFH1_9BURK</name>
<organism evidence="1 2">
    <name type="scientific">Massilia eburnea</name>
    <dbReference type="NCBI Taxonomy" id="1776165"/>
    <lineage>
        <taxon>Bacteria</taxon>
        <taxon>Pseudomonadati</taxon>
        <taxon>Pseudomonadota</taxon>
        <taxon>Betaproteobacteria</taxon>
        <taxon>Burkholderiales</taxon>
        <taxon>Oxalobacteraceae</taxon>
        <taxon>Telluria group</taxon>
        <taxon>Massilia</taxon>
    </lineage>
</organism>
<evidence type="ECO:0000313" key="1">
    <source>
        <dbReference type="EMBL" id="MTW10969.1"/>
    </source>
</evidence>
<dbReference type="OrthoDB" id="9804993at2"/>
<dbReference type="Pfam" id="PF06821">
    <property type="entry name" value="Ser_hydrolase"/>
    <property type="match status" value="1"/>
</dbReference>
<dbReference type="InterPro" id="IPR029058">
    <property type="entry name" value="AB_hydrolase_fold"/>
</dbReference>
<accession>A0A6L6QFH1</accession>
<comment type="caution">
    <text evidence="1">The sequence shown here is derived from an EMBL/GenBank/DDBJ whole genome shotgun (WGS) entry which is preliminary data.</text>
</comment>
<dbReference type="Proteomes" id="UP000472320">
    <property type="component" value="Unassembled WGS sequence"/>
</dbReference>
<keyword evidence="1" id="KW-0378">Hydrolase</keyword>
<keyword evidence="2" id="KW-1185">Reference proteome</keyword>
<gene>
    <name evidence="1" type="ORF">GM658_10175</name>
</gene>